<feature type="region of interest" description="Disordered" evidence="1">
    <location>
        <begin position="1"/>
        <end position="23"/>
    </location>
</feature>
<accession>A0A2I0X066</accession>
<evidence type="ECO:0000256" key="1">
    <source>
        <dbReference type="SAM" id="MobiDB-lite"/>
    </source>
</evidence>
<evidence type="ECO:0000313" key="2">
    <source>
        <dbReference type="EMBL" id="PKU81291.1"/>
    </source>
</evidence>
<dbReference type="Proteomes" id="UP000233837">
    <property type="component" value="Unassembled WGS sequence"/>
</dbReference>
<sequence length="249" mass="27242">MTRSKSKARDTGKSGSDGSVEGHWEVKLRGMDPKAEMLITKGGGQMNVNARKKEISHVDLKMELMPSSEVNMMINPTFGGTEAGMEVEEILATMNDSDEMEEMFDVDAAMPGQARSTVNFPDRMGVEQDRMIGVEDPMMEVLDRPDFSQDLMSGPECLMEVSSTLIYMNNGDGDGRNVVMNMGVPDIKIGRNGPETGSCDDGILRNSTHSECGNAGMRLVNRFQLGPIEEFLGDHDREDISGGDASPFF</sequence>
<protein>
    <submittedName>
        <fullName evidence="2">Uncharacterized protein</fullName>
    </submittedName>
</protein>
<dbReference type="EMBL" id="KZ502270">
    <property type="protein sequence ID" value="PKU81291.1"/>
    <property type="molecule type" value="Genomic_DNA"/>
</dbReference>
<reference evidence="2 3" key="1">
    <citation type="journal article" date="2016" name="Sci. Rep.">
        <title>The Dendrobium catenatum Lindl. genome sequence provides insights into polysaccharide synthase, floral development and adaptive evolution.</title>
        <authorList>
            <person name="Zhang G.Q."/>
            <person name="Xu Q."/>
            <person name="Bian C."/>
            <person name="Tsai W.C."/>
            <person name="Yeh C.M."/>
            <person name="Liu K.W."/>
            <person name="Yoshida K."/>
            <person name="Zhang L.S."/>
            <person name="Chang S.B."/>
            <person name="Chen F."/>
            <person name="Shi Y."/>
            <person name="Su Y.Y."/>
            <person name="Zhang Y.Q."/>
            <person name="Chen L.J."/>
            <person name="Yin Y."/>
            <person name="Lin M."/>
            <person name="Huang H."/>
            <person name="Deng H."/>
            <person name="Wang Z.W."/>
            <person name="Zhu S.L."/>
            <person name="Zhao X."/>
            <person name="Deng C."/>
            <person name="Niu S.C."/>
            <person name="Huang J."/>
            <person name="Wang M."/>
            <person name="Liu G.H."/>
            <person name="Yang H.J."/>
            <person name="Xiao X.J."/>
            <person name="Hsiao Y.Y."/>
            <person name="Wu W.L."/>
            <person name="Chen Y.Y."/>
            <person name="Mitsuda N."/>
            <person name="Ohme-Takagi M."/>
            <person name="Luo Y.B."/>
            <person name="Van de Peer Y."/>
            <person name="Liu Z.J."/>
        </authorList>
    </citation>
    <scope>NUCLEOTIDE SEQUENCE [LARGE SCALE GENOMIC DNA]</scope>
    <source>
        <tissue evidence="2">The whole plant</tissue>
    </source>
</reference>
<gene>
    <name evidence="2" type="ORF">MA16_Dca027370</name>
</gene>
<reference evidence="2 3" key="2">
    <citation type="journal article" date="2017" name="Nature">
        <title>The Apostasia genome and the evolution of orchids.</title>
        <authorList>
            <person name="Zhang G.Q."/>
            <person name="Liu K.W."/>
            <person name="Li Z."/>
            <person name="Lohaus R."/>
            <person name="Hsiao Y.Y."/>
            <person name="Niu S.C."/>
            <person name="Wang J.Y."/>
            <person name="Lin Y.C."/>
            <person name="Xu Q."/>
            <person name="Chen L.J."/>
            <person name="Yoshida K."/>
            <person name="Fujiwara S."/>
            <person name="Wang Z.W."/>
            <person name="Zhang Y.Q."/>
            <person name="Mitsuda N."/>
            <person name="Wang M."/>
            <person name="Liu G.H."/>
            <person name="Pecoraro L."/>
            <person name="Huang H.X."/>
            <person name="Xiao X.J."/>
            <person name="Lin M."/>
            <person name="Wu X.Y."/>
            <person name="Wu W.L."/>
            <person name="Chen Y.Y."/>
            <person name="Chang S.B."/>
            <person name="Sakamoto S."/>
            <person name="Ohme-Takagi M."/>
            <person name="Yagi M."/>
            <person name="Zeng S.J."/>
            <person name="Shen C.Y."/>
            <person name="Yeh C.M."/>
            <person name="Luo Y.B."/>
            <person name="Tsai W.C."/>
            <person name="Van de Peer Y."/>
            <person name="Liu Z.J."/>
        </authorList>
    </citation>
    <scope>NUCLEOTIDE SEQUENCE [LARGE SCALE GENOMIC DNA]</scope>
    <source>
        <tissue evidence="2">The whole plant</tissue>
    </source>
</reference>
<dbReference type="AlphaFoldDB" id="A0A2I0X066"/>
<organism evidence="2 3">
    <name type="scientific">Dendrobium catenatum</name>
    <dbReference type="NCBI Taxonomy" id="906689"/>
    <lineage>
        <taxon>Eukaryota</taxon>
        <taxon>Viridiplantae</taxon>
        <taxon>Streptophyta</taxon>
        <taxon>Embryophyta</taxon>
        <taxon>Tracheophyta</taxon>
        <taxon>Spermatophyta</taxon>
        <taxon>Magnoliopsida</taxon>
        <taxon>Liliopsida</taxon>
        <taxon>Asparagales</taxon>
        <taxon>Orchidaceae</taxon>
        <taxon>Epidendroideae</taxon>
        <taxon>Malaxideae</taxon>
        <taxon>Dendrobiinae</taxon>
        <taxon>Dendrobium</taxon>
    </lineage>
</organism>
<name>A0A2I0X066_9ASPA</name>
<evidence type="ECO:0000313" key="3">
    <source>
        <dbReference type="Proteomes" id="UP000233837"/>
    </source>
</evidence>
<keyword evidence="3" id="KW-1185">Reference proteome</keyword>
<proteinExistence type="predicted"/>